<evidence type="ECO:0000313" key="3">
    <source>
        <dbReference type="EMBL" id="TVM13871.1"/>
    </source>
</evidence>
<keyword evidence="1" id="KW-0472">Membrane</keyword>
<feature type="transmembrane region" description="Helical" evidence="1">
    <location>
        <begin position="94"/>
        <end position="117"/>
    </location>
</feature>
<dbReference type="Proteomes" id="UP000448292">
    <property type="component" value="Unassembled WGS sequence"/>
</dbReference>
<dbReference type="InterPro" id="IPR027383">
    <property type="entry name" value="Znf_put"/>
</dbReference>
<reference evidence="3 4" key="1">
    <citation type="submission" date="2018-06" db="EMBL/GenBank/DDBJ databases">
        <title>Complete genome of Desulfovibrio indonesiensis P37SLT.</title>
        <authorList>
            <person name="Crispim J.S."/>
            <person name="Vidigal P.M.P."/>
            <person name="Silva L.C.F."/>
            <person name="Laguardia C.N."/>
            <person name="Araujo L.C."/>
            <person name="Dias R.S."/>
            <person name="Sousa M.P."/>
            <person name="Paula S.O."/>
            <person name="Silva C."/>
        </authorList>
    </citation>
    <scope>NUCLEOTIDE SEQUENCE [LARGE SCALE GENOMIC DNA]</scope>
    <source>
        <strain evidence="3 4">P37SLT</strain>
    </source>
</reference>
<sequence length="167" mass="18621">MAMCRKYQKRLGAYLDGELSERERAAIERHLSVCSSCRASMESMKRLAPIMKQLGPAPIPPYLSSRILAEAYAEAEKPKTRFMKKWPESFSPRVWGLEGLTTTALVLGLVLGGFLGWSSFQQDDPITIDKPYDRSAEILYGFDFLSATPQGTIEAATLALLENERGL</sequence>
<proteinExistence type="predicted"/>
<evidence type="ECO:0000313" key="4">
    <source>
        <dbReference type="Proteomes" id="UP000448292"/>
    </source>
</evidence>
<keyword evidence="1" id="KW-0812">Transmembrane</keyword>
<evidence type="ECO:0000256" key="1">
    <source>
        <dbReference type="SAM" id="Phobius"/>
    </source>
</evidence>
<keyword evidence="4" id="KW-1185">Reference proteome</keyword>
<dbReference type="EMBL" id="QMIE01000031">
    <property type="protein sequence ID" value="TVM13871.1"/>
    <property type="molecule type" value="Genomic_DNA"/>
</dbReference>
<comment type="caution">
    <text evidence="3">The sequence shown here is derived from an EMBL/GenBank/DDBJ whole genome shotgun (WGS) entry which is preliminary data.</text>
</comment>
<dbReference type="Gene3D" id="1.10.10.1320">
    <property type="entry name" value="Anti-sigma factor, zinc-finger domain"/>
    <property type="match status" value="1"/>
</dbReference>
<organism evidence="3 4">
    <name type="scientific">Oceanidesulfovibrio indonesiensis</name>
    <dbReference type="NCBI Taxonomy" id="54767"/>
    <lineage>
        <taxon>Bacteria</taxon>
        <taxon>Pseudomonadati</taxon>
        <taxon>Thermodesulfobacteriota</taxon>
        <taxon>Desulfovibrionia</taxon>
        <taxon>Desulfovibrionales</taxon>
        <taxon>Desulfovibrionaceae</taxon>
        <taxon>Oceanidesulfovibrio</taxon>
    </lineage>
</organism>
<keyword evidence="1" id="KW-1133">Transmembrane helix</keyword>
<dbReference type="InterPro" id="IPR041916">
    <property type="entry name" value="Anti_sigma_zinc_sf"/>
</dbReference>
<protein>
    <recommendedName>
        <fullName evidence="2">Putative zinc-finger domain-containing protein</fullName>
    </recommendedName>
</protein>
<gene>
    <name evidence="3" type="ORF">DPQ33_18035</name>
</gene>
<dbReference type="OrthoDB" id="5465056at2"/>
<dbReference type="Pfam" id="PF13490">
    <property type="entry name" value="zf-HC2"/>
    <property type="match status" value="1"/>
</dbReference>
<feature type="domain" description="Putative zinc-finger" evidence="2">
    <location>
        <begin position="4"/>
        <end position="38"/>
    </location>
</feature>
<dbReference type="RefSeq" id="WP_144304611.1">
    <property type="nucleotide sequence ID" value="NZ_QMIE01000031.1"/>
</dbReference>
<evidence type="ECO:0000259" key="2">
    <source>
        <dbReference type="Pfam" id="PF13490"/>
    </source>
</evidence>
<accession>A0A7M3M9X4</accession>
<dbReference type="AlphaFoldDB" id="A0A7M3M9X4"/>
<name>A0A7M3M9X4_9BACT</name>